<dbReference type="GO" id="GO:0007129">
    <property type="term" value="P:homologous chromosome pairing at meiosis"/>
    <property type="evidence" value="ECO:0007669"/>
    <property type="project" value="TreeGrafter"/>
</dbReference>
<accession>A0A1Y1XHV4</accession>
<evidence type="ECO:0000313" key="8">
    <source>
        <dbReference type="Proteomes" id="UP000193944"/>
    </source>
</evidence>
<keyword evidence="8" id="KW-1185">Reference proteome</keyword>
<evidence type="ECO:0000256" key="5">
    <source>
        <dbReference type="ARBA" id="ARBA00093456"/>
    </source>
</evidence>
<feature type="compositionally biased region" description="Basic residues" evidence="6">
    <location>
        <begin position="1443"/>
        <end position="1461"/>
    </location>
</feature>
<dbReference type="Pfam" id="PF14631">
    <property type="entry name" value="FancD2"/>
    <property type="match status" value="2"/>
</dbReference>
<dbReference type="STRING" id="1754192.A0A1Y1XHV4"/>
<evidence type="ECO:0000256" key="3">
    <source>
        <dbReference type="ARBA" id="ARBA00022843"/>
    </source>
</evidence>
<dbReference type="GO" id="GO:0031573">
    <property type="term" value="P:mitotic intra-S DNA damage checkpoint signaling"/>
    <property type="evidence" value="ECO:0007669"/>
    <property type="project" value="TreeGrafter"/>
</dbReference>
<feature type="compositionally biased region" description="Low complexity" evidence="6">
    <location>
        <begin position="1341"/>
        <end position="1382"/>
    </location>
</feature>
<evidence type="ECO:0000313" key="7">
    <source>
        <dbReference type="EMBL" id="ORX85340.1"/>
    </source>
</evidence>
<feature type="compositionally biased region" description="Polar residues" evidence="6">
    <location>
        <begin position="1307"/>
        <end position="1321"/>
    </location>
</feature>
<dbReference type="EMBL" id="MCFG01000037">
    <property type="protein sequence ID" value="ORX85340.1"/>
    <property type="molecule type" value="Genomic_DNA"/>
</dbReference>
<comment type="caution">
    <text evidence="7">The sequence shown here is derived from an EMBL/GenBank/DDBJ whole genome shotgun (WGS) entry which is preliminary data.</text>
</comment>
<reference evidence="7 8" key="1">
    <citation type="submission" date="2016-08" db="EMBL/GenBank/DDBJ databases">
        <title>A Parts List for Fungal Cellulosomes Revealed by Comparative Genomics.</title>
        <authorList>
            <consortium name="DOE Joint Genome Institute"/>
            <person name="Haitjema C.H."/>
            <person name="Gilmore S.P."/>
            <person name="Henske J.K."/>
            <person name="Solomon K.V."/>
            <person name="De Groot R."/>
            <person name="Kuo A."/>
            <person name="Mondo S.J."/>
            <person name="Salamov A.A."/>
            <person name="Labutti K."/>
            <person name="Zhao Z."/>
            <person name="Chiniquy J."/>
            <person name="Barry K."/>
            <person name="Brewer H.M."/>
            <person name="Purvine S.O."/>
            <person name="Wright A.T."/>
            <person name="Boxma B."/>
            <person name="Van Alen T."/>
            <person name="Hackstein J.H."/>
            <person name="Baker S.E."/>
            <person name="Grigoriev I.V."/>
            <person name="O'Malley M.A."/>
        </authorList>
    </citation>
    <scope>NUCLEOTIDE SEQUENCE [LARGE SCALE GENOMIC DNA]</scope>
    <source>
        <strain evidence="7 8">S4</strain>
    </source>
</reference>
<name>A0A1Y1XHV4_9FUNG</name>
<keyword evidence="3" id="KW-0832">Ubl conjugation</keyword>
<evidence type="ECO:0000256" key="4">
    <source>
        <dbReference type="ARBA" id="ARBA00023242"/>
    </source>
</evidence>
<keyword evidence="2" id="KW-1017">Isopeptide bond</keyword>
<dbReference type="PANTHER" id="PTHR32086">
    <property type="entry name" value="FANCONI ANEMIA GROUP D2 PROTEIN"/>
    <property type="match status" value="1"/>
</dbReference>
<protein>
    <recommendedName>
        <fullName evidence="9">Fanconi anemia group D2 protein</fullName>
    </recommendedName>
</protein>
<feature type="region of interest" description="Disordered" evidence="6">
    <location>
        <begin position="1341"/>
        <end position="1385"/>
    </location>
</feature>
<feature type="compositionally biased region" description="Acidic residues" evidence="6">
    <location>
        <begin position="1285"/>
        <end position="1305"/>
    </location>
</feature>
<organism evidence="7 8">
    <name type="scientific">Anaeromyces robustus</name>
    <dbReference type="NCBI Taxonomy" id="1754192"/>
    <lineage>
        <taxon>Eukaryota</taxon>
        <taxon>Fungi</taxon>
        <taxon>Fungi incertae sedis</taxon>
        <taxon>Chytridiomycota</taxon>
        <taxon>Chytridiomycota incertae sedis</taxon>
        <taxon>Neocallimastigomycetes</taxon>
        <taxon>Neocallimastigales</taxon>
        <taxon>Neocallimastigaceae</taxon>
        <taxon>Anaeromyces</taxon>
    </lineage>
</organism>
<reference evidence="7 8" key="2">
    <citation type="submission" date="2016-08" db="EMBL/GenBank/DDBJ databases">
        <title>Pervasive Adenine N6-methylation of Active Genes in Fungi.</title>
        <authorList>
            <consortium name="DOE Joint Genome Institute"/>
            <person name="Mondo S.J."/>
            <person name="Dannebaum R.O."/>
            <person name="Kuo R.C."/>
            <person name="Labutti K."/>
            <person name="Haridas S."/>
            <person name="Kuo A."/>
            <person name="Salamov A."/>
            <person name="Ahrendt S.R."/>
            <person name="Lipzen A."/>
            <person name="Sullivan W."/>
            <person name="Andreopoulos W.B."/>
            <person name="Clum A."/>
            <person name="Lindquist E."/>
            <person name="Daum C."/>
            <person name="Ramamoorthy G.K."/>
            <person name="Gryganskyi A."/>
            <person name="Culley D."/>
            <person name="Magnuson J.K."/>
            <person name="James T.Y."/>
            <person name="O'Malley M.A."/>
            <person name="Stajich J.E."/>
            <person name="Spatafora J.W."/>
            <person name="Visel A."/>
            <person name="Grigoriev I.V."/>
        </authorList>
    </citation>
    <scope>NUCLEOTIDE SEQUENCE [LARGE SCALE GENOMIC DNA]</scope>
    <source>
        <strain evidence="7 8">S4</strain>
    </source>
</reference>
<dbReference type="GO" id="GO:0005634">
    <property type="term" value="C:nucleus"/>
    <property type="evidence" value="ECO:0007669"/>
    <property type="project" value="UniProtKB-SubCell"/>
</dbReference>
<feature type="compositionally biased region" description="Acidic residues" evidence="6">
    <location>
        <begin position="1471"/>
        <end position="1485"/>
    </location>
</feature>
<evidence type="ECO:0000256" key="6">
    <source>
        <dbReference type="SAM" id="MobiDB-lite"/>
    </source>
</evidence>
<dbReference type="InterPro" id="IPR029448">
    <property type="entry name" value="FANCD2"/>
</dbReference>
<dbReference type="Proteomes" id="UP000193944">
    <property type="component" value="Unassembled WGS sequence"/>
</dbReference>
<sequence length="1502" mass="174200">MKSDLNDNVPKLIMNQLRWMDNIVDPNQLTESLFEMISITPIHIQKEIIEAIPDIIIDSQHNTVVRKLKEIMEDDTELVVPILDTLSNLKFTESLMDELKDTVIKHLENCELEKIPILIKFLLQSIENNDKAKTMITKIRIKLNFNAISSLLKVEDAMNDNNKTQLNISKSFGKLLFECFKNELRAKPCLCEEWLKLINEFTKKEDFKSLDIDILYIIHSININYKKRVETIIKKKIKENLITPELIGDSIVLHKSGIVDYCSSIITISELLLNDNTANSNQLALSIYYNSFASFDTYYRQEIIGSLVTHIGTGLNNAVECSLNILRNIVNSFPTEVIQFIVFIKNILDYLDNLNINQIRILFDILSTLAVKSKDSEVLNNSGESSLYTDLNIIIRKQLSNPMYRYKIMGIIMGLSLICKLSPKKDNTKMNEHVKRNNMKLSCSLLRMMEIQCRKSLACLQYIYDELSYLISNDCICKELQEWIQDNFACNFQNIFLLDVEDLNRVISKEFYYDDEIINDEEEVTGKGKQTVNNSLKFSSWNNLDGEESTIVLKILPILLNTSNSQMATESNAIIICMCSMFRLLQACEKSLNDNNLDSIDALLGCGVLLYEESKDDYSNELKYQLCNGLFYSINWYRELLNSFCDQDDNEMKEKCIIRLKNIIDMEKKLGDLLSSMNNIKYSPIGLYETILINEINNNNENYYLEEENLHSHDKKGFSNIKDLKPYMREIDISLFEILKFDLLYIEKNDISDEQKLINYSIFKYILTELNEKIKQKIELNRYSNISNNNKKSNKDVTNTNSLIQRISMKKFLLAIAQIIPYLCKYLEDLKMLIDDAKNSQNVEQEELCNECFYIILENLNYVFSSKDLREEEYSDIKNNILLGIMKLMGDSNASQEEDQKIMKIFKYFVNFKNKIESPHSYIMYIKLLDSILTLFPSTIENNKIQHLNNIVVDIIKSTMKKKLSIKSSEKNESIVYLLHLCIKKSNNPLEILKYYCIDILPLFIDVLLSPESDVPNELLDNPQLNNETFDTYYKIMLVELNDFLQSVIQLSHKNMNSTFKILYVIVDCFTHLTQIVKIYDKKAILKHLLKQGKVFLDTFVKKAMPVLNSQFRFFRDDIISTLKILQQSTRIFQSLCNDSKIMKDLVLTSNVPQAKKILEALLFEVKIMLDDNKCLQAFWIGNLRHRNIAGNFVSSQFIQEPKELKEVKSNIDDIDSALNNNEDDNDIDKLLGSDEESKENQNSQNKIKKEIKTNKKGNKNKNNKNNKKGNKNNKKNQITKSEEIVNDDDDDDDDDDNNDDDNDNDMNISENDSVDMNSDTENNNLKCIIKIEAPENVIPSSQLHSSNHSSRNQNLNNENSSTSQKSNKSKSSGNNSNLKNSGEIINNRSLEMEISPIKPIIKKKKRRIISDDEDDDNEIEEIKDIDDINEIDENDNEEVIKTPKKKRQKREKNKNNKSKRSIYLLSQASIDDDSDRDEIEEDLDNYDVNDSFINDDTIMYD</sequence>
<evidence type="ECO:0000256" key="1">
    <source>
        <dbReference type="ARBA" id="ARBA00004123"/>
    </source>
</evidence>
<feature type="region of interest" description="Disordered" evidence="6">
    <location>
        <begin position="1216"/>
        <end position="1321"/>
    </location>
</feature>
<evidence type="ECO:0000256" key="2">
    <source>
        <dbReference type="ARBA" id="ARBA00022499"/>
    </source>
</evidence>
<comment type="similarity">
    <text evidence="5">Belongs to the Fanconi anemia protein FANCD2 family.</text>
</comment>
<evidence type="ECO:0008006" key="9">
    <source>
        <dbReference type="Google" id="ProtNLM"/>
    </source>
</evidence>
<gene>
    <name evidence="7" type="ORF">BCR32DRAFT_290760</name>
</gene>
<feature type="compositionally biased region" description="Basic residues" evidence="6">
    <location>
        <begin position="1255"/>
        <end position="1275"/>
    </location>
</feature>
<proteinExistence type="inferred from homology"/>
<dbReference type="GO" id="GO:1990918">
    <property type="term" value="P:double-strand break repair involved in meiotic recombination"/>
    <property type="evidence" value="ECO:0007669"/>
    <property type="project" value="TreeGrafter"/>
</dbReference>
<dbReference type="GO" id="GO:0036297">
    <property type="term" value="P:interstrand cross-link repair"/>
    <property type="evidence" value="ECO:0007669"/>
    <property type="project" value="TreeGrafter"/>
</dbReference>
<comment type="subcellular location">
    <subcellularLocation>
        <location evidence="1">Nucleus</location>
    </subcellularLocation>
</comment>
<dbReference type="GO" id="GO:0070182">
    <property type="term" value="F:DNA polymerase binding"/>
    <property type="evidence" value="ECO:0007669"/>
    <property type="project" value="TreeGrafter"/>
</dbReference>
<feature type="region of interest" description="Disordered" evidence="6">
    <location>
        <begin position="1440"/>
        <end position="1485"/>
    </location>
</feature>
<keyword evidence="4" id="KW-0539">Nucleus</keyword>
<dbReference type="PANTHER" id="PTHR32086:SF0">
    <property type="entry name" value="FANCONI ANEMIA GROUP D2 PROTEIN"/>
    <property type="match status" value="1"/>
</dbReference>
<dbReference type="OrthoDB" id="2142250at2759"/>
<dbReference type="GO" id="GO:0000793">
    <property type="term" value="C:condensed chromosome"/>
    <property type="evidence" value="ECO:0007669"/>
    <property type="project" value="TreeGrafter"/>
</dbReference>